<evidence type="ECO:0000313" key="3">
    <source>
        <dbReference type="Proteomes" id="UP000339690"/>
    </source>
</evidence>
<dbReference type="AlphaFoldDB" id="A0A5Q2TMD5"/>
<feature type="transmembrane region" description="Helical" evidence="1">
    <location>
        <begin position="16"/>
        <end position="44"/>
    </location>
</feature>
<keyword evidence="1" id="KW-1133">Transmembrane helix</keyword>
<name>A0A5Q2TMD5_9BACI</name>
<sequence length="67" mass="7520">MQSFIGRGIQMSNWLYGLYALVLGIVSIITGEIITFIMLGFILISLQNIHRVLRELVKINQANIKGS</sequence>
<keyword evidence="1" id="KW-0472">Membrane</keyword>
<evidence type="ECO:0000313" key="2">
    <source>
        <dbReference type="EMBL" id="QGH35237.1"/>
    </source>
</evidence>
<keyword evidence="3" id="KW-1185">Reference proteome</keyword>
<keyword evidence="1" id="KW-0812">Transmembrane</keyword>
<proteinExistence type="predicted"/>
<dbReference type="EMBL" id="CP045915">
    <property type="protein sequence ID" value="QGH35237.1"/>
    <property type="molecule type" value="Genomic_DNA"/>
</dbReference>
<dbReference type="KEGG" id="grc:GI584_14790"/>
<reference evidence="2 3" key="1">
    <citation type="submission" date="2019-11" db="EMBL/GenBank/DDBJ databases">
        <title>Gracilibacillus salitolerans sp. nov., a moderate halophile isolated from a saline soil in northwest China.</title>
        <authorList>
            <person name="Gan L."/>
        </authorList>
    </citation>
    <scope>NUCLEOTIDE SEQUENCE [LARGE SCALE GENOMIC DNA]</scope>
    <source>
        <strain evidence="2 3">SCU50</strain>
    </source>
</reference>
<evidence type="ECO:0000256" key="1">
    <source>
        <dbReference type="SAM" id="Phobius"/>
    </source>
</evidence>
<dbReference type="Proteomes" id="UP000339690">
    <property type="component" value="Chromosome"/>
</dbReference>
<gene>
    <name evidence="2" type="ORF">GI584_14790</name>
</gene>
<protein>
    <submittedName>
        <fullName evidence="2">Uncharacterized protein</fullName>
    </submittedName>
</protein>
<accession>A0A5Q2TMD5</accession>
<organism evidence="2 3">
    <name type="scientific">Gracilibacillus salitolerans</name>
    <dbReference type="NCBI Taxonomy" id="2663022"/>
    <lineage>
        <taxon>Bacteria</taxon>
        <taxon>Bacillati</taxon>
        <taxon>Bacillota</taxon>
        <taxon>Bacilli</taxon>
        <taxon>Bacillales</taxon>
        <taxon>Bacillaceae</taxon>
        <taxon>Gracilibacillus</taxon>
    </lineage>
</organism>